<feature type="transmembrane region" description="Helical" evidence="1">
    <location>
        <begin position="39"/>
        <end position="62"/>
    </location>
</feature>
<evidence type="ECO:0000313" key="2">
    <source>
        <dbReference type="EMBL" id="KAH7976114.1"/>
    </source>
</evidence>
<keyword evidence="1" id="KW-1133">Transmembrane helix</keyword>
<gene>
    <name evidence="2" type="ORF">HPB52_008673</name>
</gene>
<proteinExistence type="predicted"/>
<dbReference type="Proteomes" id="UP000821837">
    <property type="component" value="Chromosome 10"/>
</dbReference>
<evidence type="ECO:0000313" key="3">
    <source>
        <dbReference type="Proteomes" id="UP000821837"/>
    </source>
</evidence>
<name>A0A9D4QFB3_RHISA</name>
<dbReference type="Gene3D" id="3.40.390.10">
    <property type="entry name" value="Collagenase (Catalytic Domain)"/>
    <property type="match status" value="1"/>
</dbReference>
<protein>
    <submittedName>
        <fullName evidence="2">Uncharacterized protein</fullName>
    </submittedName>
</protein>
<reference evidence="2" key="1">
    <citation type="journal article" date="2020" name="Cell">
        <title>Large-Scale Comparative Analyses of Tick Genomes Elucidate Their Genetic Diversity and Vector Capacities.</title>
        <authorList>
            <consortium name="Tick Genome and Microbiome Consortium (TIGMIC)"/>
            <person name="Jia N."/>
            <person name="Wang J."/>
            <person name="Shi W."/>
            <person name="Du L."/>
            <person name="Sun Y."/>
            <person name="Zhan W."/>
            <person name="Jiang J.F."/>
            <person name="Wang Q."/>
            <person name="Zhang B."/>
            <person name="Ji P."/>
            <person name="Bell-Sakyi L."/>
            <person name="Cui X.M."/>
            <person name="Yuan T.T."/>
            <person name="Jiang B.G."/>
            <person name="Yang W.F."/>
            <person name="Lam T.T."/>
            <person name="Chang Q.C."/>
            <person name="Ding S.J."/>
            <person name="Wang X.J."/>
            <person name="Zhu J.G."/>
            <person name="Ruan X.D."/>
            <person name="Zhao L."/>
            <person name="Wei J.T."/>
            <person name="Ye R.Z."/>
            <person name="Que T.C."/>
            <person name="Du C.H."/>
            <person name="Zhou Y.H."/>
            <person name="Cheng J.X."/>
            <person name="Dai P.F."/>
            <person name="Guo W.B."/>
            <person name="Han X.H."/>
            <person name="Huang E.J."/>
            <person name="Li L.F."/>
            <person name="Wei W."/>
            <person name="Gao Y.C."/>
            <person name="Liu J.Z."/>
            <person name="Shao H.Z."/>
            <person name="Wang X."/>
            <person name="Wang C.C."/>
            <person name="Yang T.C."/>
            <person name="Huo Q.B."/>
            <person name="Li W."/>
            <person name="Chen H.Y."/>
            <person name="Chen S.E."/>
            <person name="Zhou L.G."/>
            <person name="Ni X.B."/>
            <person name="Tian J.H."/>
            <person name="Sheng Y."/>
            <person name="Liu T."/>
            <person name="Pan Y.S."/>
            <person name="Xia L.Y."/>
            <person name="Li J."/>
            <person name="Zhao F."/>
            <person name="Cao W.C."/>
        </authorList>
    </citation>
    <scope>NUCLEOTIDE SEQUENCE</scope>
    <source>
        <strain evidence="2">Rsan-2018</strain>
    </source>
</reference>
<accession>A0A9D4QFB3</accession>
<dbReference type="InterPro" id="IPR042089">
    <property type="entry name" value="Peptidase_M13_dom_2"/>
</dbReference>
<sequence>MLYDVPVSRSLQVDLSAIGLHDPAKQEERRERREAMRAFVTDTTFITVAIIVFLVVASALAWRQVTQDAHELSKCTTAECAKFAGLIANAIDETKKACDNYYLHVCGAENMRLKDASSTNEKIRIAAFELERTKLLAMKVPENAQTPLEKAAAYLQACESVVNTSSVDEVRKALREGGITWPDYPDPSTNLIDQVFYMSAKLYTGVFFRVELNISVDGTERPVVGLSLDADYLFVLKMLAKHRTTKRILGHFQLTYATFAPTGAMANDKKRLQELFDDLIEVGRHFANTTTEEAALDDSETLVLQPRDLPTAAPHTDYKAWDAALRRYFNETFDNVGSVTIGRPKYFKTIFWALAKYGSPKLLDVFGWVCVQSLALAAHQRRCIVQTYSAFRFAINVDQWMHVPEDTLKDITDMANQVWRALGTILSDDRRTILGSRVPPPKDAYLASIFKHRSISKPDRLAAFYAVVPALTKKPLYDYVTVKSSLAAHLRDPEFQDMIWARHLEITGRIQGYSLLPRELKFPWFEPGAPYAVALAGLGVRMAATLYFQMLAKNPNANKTNEANFRQAE</sequence>
<dbReference type="EMBL" id="JABSTV010001246">
    <property type="protein sequence ID" value="KAH7976114.1"/>
    <property type="molecule type" value="Genomic_DNA"/>
</dbReference>
<keyword evidence="1" id="KW-0812">Transmembrane</keyword>
<keyword evidence="3" id="KW-1185">Reference proteome</keyword>
<dbReference type="InterPro" id="IPR024079">
    <property type="entry name" value="MetalloPept_cat_dom_sf"/>
</dbReference>
<evidence type="ECO:0000256" key="1">
    <source>
        <dbReference type="SAM" id="Phobius"/>
    </source>
</evidence>
<comment type="caution">
    <text evidence="2">The sequence shown here is derived from an EMBL/GenBank/DDBJ whole genome shotgun (WGS) entry which is preliminary data.</text>
</comment>
<dbReference type="GO" id="GO:0008237">
    <property type="term" value="F:metallopeptidase activity"/>
    <property type="evidence" value="ECO:0007669"/>
    <property type="project" value="InterPro"/>
</dbReference>
<dbReference type="Gene3D" id="1.10.1380.10">
    <property type="entry name" value="Neutral endopeptidase , domain2"/>
    <property type="match status" value="1"/>
</dbReference>
<organism evidence="2 3">
    <name type="scientific">Rhipicephalus sanguineus</name>
    <name type="common">Brown dog tick</name>
    <name type="synonym">Ixodes sanguineus</name>
    <dbReference type="NCBI Taxonomy" id="34632"/>
    <lineage>
        <taxon>Eukaryota</taxon>
        <taxon>Metazoa</taxon>
        <taxon>Ecdysozoa</taxon>
        <taxon>Arthropoda</taxon>
        <taxon>Chelicerata</taxon>
        <taxon>Arachnida</taxon>
        <taxon>Acari</taxon>
        <taxon>Parasitiformes</taxon>
        <taxon>Ixodida</taxon>
        <taxon>Ixodoidea</taxon>
        <taxon>Ixodidae</taxon>
        <taxon>Rhipicephalinae</taxon>
        <taxon>Rhipicephalus</taxon>
        <taxon>Rhipicephalus</taxon>
    </lineage>
</organism>
<dbReference type="SUPFAM" id="SSF55486">
    <property type="entry name" value="Metalloproteases ('zincins'), catalytic domain"/>
    <property type="match status" value="1"/>
</dbReference>
<dbReference type="VEuPathDB" id="VectorBase:RSAN_042473"/>
<dbReference type="AlphaFoldDB" id="A0A9D4QFB3"/>
<reference evidence="2" key="2">
    <citation type="submission" date="2021-09" db="EMBL/GenBank/DDBJ databases">
        <authorList>
            <person name="Jia N."/>
            <person name="Wang J."/>
            <person name="Shi W."/>
            <person name="Du L."/>
            <person name="Sun Y."/>
            <person name="Zhan W."/>
            <person name="Jiang J."/>
            <person name="Wang Q."/>
            <person name="Zhang B."/>
            <person name="Ji P."/>
            <person name="Sakyi L.B."/>
            <person name="Cui X."/>
            <person name="Yuan T."/>
            <person name="Jiang B."/>
            <person name="Yang W."/>
            <person name="Lam T.T.-Y."/>
            <person name="Chang Q."/>
            <person name="Ding S."/>
            <person name="Wang X."/>
            <person name="Zhu J."/>
            <person name="Ruan X."/>
            <person name="Zhao L."/>
            <person name="Wei J."/>
            <person name="Que T."/>
            <person name="Du C."/>
            <person name="Cheng J."/>
            <person name="Dai P."/>
            <person name="Han X."/>
            <person name="Huang E."/>
            <person name="Gao Y."/>
            <person name="Liu J."/>
            <person name="Shao H."/>
            <person name="Ye R."/>
            <person name="Li L."/>
            <person name="Wei W."/>
            <person name="Wang X."/>
            <person name="Wang C."/>
            <person name="Huo Q."/>
            <person name="Li W."/>
            <person name="Guo W."/>
            <person name="Chen H."/>
            <person name="Chen S."/>
            <person name="Zhou L."/>
            <person name="Zhou L."/>
            <person name="Ni X."/>
            <person name="Tian J."/>
            <person name="Zhou Y."/>
            <person name="Sheng Y."/>
            <person name="Liu T."/>
            <person name="Pan Y."/>
            <person name="Xia L."/>
            <person name="Li J."/>
            <person name="Zhao F."/>
            <person name="Cao W."/>
        </authorList>
    </citation>
    <scope>NUCLEOTIDE SEQUENCE</scope>
    <source>
        <strain evidence="2">Rsan-2018</strain>
        <tissue evidence="2">Larvae</tissue>
    </source>
</reference>
<keyword evidence="1" id="KW-0472">Membrane</keyword>